<evidence type="ECO:0000256" key="4">
    <source>
        <dbReference type="ARBA" id="ARBA00022692"/>
    </source>
</evidence>
<evidence type="ECO:0000256" key="6">
    <source>
        <dbReference type="ARBA" id="ARBA00023136"/>
    </source>
</evidence>
<evidence type="ECO:0000256" key="1">
    <source>
        <dbReference type="ARBA" id="ARBA00004651"/>
    </source>
</evidence>
<proteinExistence type="predicted"/>
<evidence type="ECO:0000256" key="2">
    <source>
        <dbReference type="ARBA" id="ARBA00022448"/>
    </source>
</evidence>
<evidence type="ECO:0008006" key="12">
    <source>
        <dbReference type="Google" id="ProtNLM"/>
    </source>
</evidence>
<dbReference type="GO" id="GO:0038023">
    <property type="term" value="F:signaling receptor activity"/>
    <property type="evidence" value="ECO:0007669"/>
    <property type="project" value="InterPro"/>
</dbReference>
<protein>
    <recommendedName>
        <fullName evidence="12">Receptor for retinol uptake STRA6</fullName>
    </recommendedName>
</protein>
<gene>
    <name evidence="10" type="ORF">CUNI_LOCUS20613</name>
</gene>
<feature type="transmembrane region" description="Helical" evidence="9">
    <location>
        <begin position="6"/>
        <end position="24"/>
    </location>
</feature>
<evidence type="ECO:0000256" key="8">
    <source>
        <dbReference type="SAM" id="MobiDB-lite"/>
    </source>
</evidence>
<dbReference type="AlphaFoldDB" id="A0A8S4A4T5"/>
<dbReference type="Proteomes" id="UP000678393">
    <property type="component" value="Unassembled WGS sequence"/>
</dbReference>
<keyword evidence="3" id="KW-1003">Cell membrane</keyword>
<evidence type="ECO:0000313" key="10">
    <source>
        <dbReference type="EMBL" id="CAG5135055.1"/>
    </source>
</evidence>
<organism evidence="10 11">
    <name type="scientific">Candidula unifasciata</name>
    <dbReference type="NCBI Taxonomy" id="100452"/>
    <lineage>
        <taxon>Eukaryota</taxon>
        <taxon>Metazoa</taxon>
        <taxon>Spiralia</taxon>
        <taxon>Lophotrochozoa</taxon>
        <taxon>Mollusca</taxon>
        <taxon>Gastropoda</taxon>
        <taxon>Heterobranchia</taxon>
        <taxon>Euthyneura</taxon>
        <taxon>Panpulmonata</taxon>
        <taxon>Eupulmonata</taxon>
        <taxon>Stylommatophora</taxon>
        <taxon>Helicina</taxon>
        <taxon>Helicoidea</taxon>
        <taxon>Geomitridae</taxon>
        <taxon>Candidula</taxon>
    </lineage>
</organism>
<dbReference type="InterPro" id="IPR026612">
    <property type="entry name" value="STRA6-like"/>
</dbReference>
<keyword evidence="7" id="KW-0675">Receptor</keyword>
<name>A0A8S4A4T5_9EUPU</name>
<feature type="transmembrane region" description="Helical" evidence="9">
    <location>
        <begin position="104"/>
        <end position="122"/>
    </location>
</feature>
<dbReference type="OrthoDB" id="2376984at2759"/>
<dbReference type="PANTHER" id="PTHR21444">
    <property type="entry name" value="COILED-COIL DOMAIN-CONTAINING PROTEIN 180"/>
    <property type="match status" value="1"/>
</dbReference>
<evidence type="ECO:0000256" key="9">
    <source>
        <dbReference type="SAM" id="Phobius"/>
    </source>
</evidence>
<evidence type="ECO:0000256" key="5">
    <source>
        <dbReference type="ARBA" id="ARBA00022989"/>
    </source>
</evidence>
<evidence type="ECO:0000256" key="3">
    <source>
        <dbReference type="ARBA" id="ARBA00022475"/>
    </source>
</evidence>
<evidence type="ECO:0000256" key="7">
    <source>
        <dbReference type="ARBA" id="ARBA00023170"/>
    </source>
</evidence>
<reference evidence="10" key="1">
    <citation type="submission" date="2021-04" db="EMBL/GenBank/DDBJ databases">
        <authorList>
            <consortium name="Molecular Ecology Group"/>
        </authorList>
    </citation>
    <scope>NUCLEOTIDE SEQUENCE</scope>
</reference>
<keyword evidence="11" id="KW-1185">Reference proteome</keyword>
<comment type="caution">
    <text evidence="10">The sequence shown here is derived from an EMBL/GenBank/DDBJ whole genome shotgun (WGS) entry which is preliminary data.</text>
</comment>
<dbReference type="EMBL" id="CAJHNH020007868">
    <property type="protein sequence ID" value="CAG5135055.1"/>
    <property type="molecule type" value="Genomic_DNA"/>
</dbReference>
<dbReference type="GO" id="GO:0071939">
    <property type="term" value="P:vitamin A import into cell"/>
    <property type="evidence" value="ECO:0007669"/>
    <property type="project" value="TreeGrafter"/>
</dbReference>
<comment type="subcellular location">
    <subcellularLocation>
        <location evidence="1">Cell membrane</location>
        <topology evidence="1">Multi-pass membrane protein</topology>
    </subcellularLocation>
</comment>
<feature type="non-terminal residue" evidence="10">
    <location>
        <position position="1"/>
    </location>
</feature>
<keyword evidence="2" id="KW-0813">Transport</keyword>
<feature type="region of interest" description="Disordered" evidence="8">
    <location>
        <begin position="322"/>
        <end position="345"/>
    </location>
</feature>
<keyword evidence="5 9" id="KW-1133">Transmembrane helix</keyword>
<evidence type="ECO:0000313" key="11">
    <source>
        <dbReference type="Proteomes" id="UP000678393"/>
    </source>
</evidence>
<sequence>SVIVSVIVSAAISFVTMLHMMASFRINLLAMYRRDYSHIPPPHTKSATSLCTGSIKYGGFQVAYIVWAFAITSFLLFIVCMTLAGCIVLLMFGVSDWLVNLLSQLWPGIVSAICLSVGQGLLAKYVFLQDRGQHLRLDNRRFYFVFVYFMFFYNIFLGLFSCLMRIIKAMAVGAVFLSRLDNSTLPRKFEFLDPGFSAYQGYIHMEAAHTHPVVNVFIRLLMALSQSKKMHKSEDNDVEMSFLPETVENDAEIGANESGTDKQKPINTAARFNWYLIYTLLHNPTVRIYRKGFIQAIKKARKEGLKIPISDKPITDFELAKAQENQDRQKEEETKKNSRSGQHGLVAIGTTFEGTIDSDVKYNFGEEKC</sequence>
<keyword evidence="4 9" id="KW-0812">Transmembrane</keyword>
<keyword evidence="6 9" id="KW-0472">Membrane</keyword>
<dbReference type="PANTHER" id="PTHR21444:SF15">
    <property type="entry name" value="RECEPTOR FOR RETINOL UPTAKE STRA6"/>
    <property type="match status" value="1"/>
</dbReference>
<dbReference type="GO" id="GO:0005886">
    <property type="term" value="C:plasma membrane"/>
    <property type="evidence" value="ECO:0007669"/>
    <property type="project" value="UniProtKB-SubCell"/>
</dbReference>
<accession>A0A8S4A4T5</accession>
<dbReference type="Pfam" id="PF14752">
    <property type="entry name" value="RBP_receptor"/>
    <property type="match status" value="1"/>
</dbReference>
<feature type="compositionally biased region" description="Basic and acidic residues" evidence="8">
    <location>
        <begin position="322"/>
        <end position="336"/>
    </location>
</feature>
<feature type="transmembrane region" description="Helical" evidence="9">
    <location>
        <begin position="64"/>
        <end position="92"/>
    </location>
</feature>
<feature type="transmembrane region" description="Helical" evidence="9">
    <location>
        <begin position="142"/>
        <end position="167"/>
    </location>
</feature>
<dbReference type="GO" id="GO:0034632">
    <property type="term" value="F:retinol transmembrane transporter activity"/>
    <property type="evidence" value="ECO:0007669"/>
    <property type="project" value="InterPro"/>
</dbReference>